<dbReference type="NCBIfam" id="NF033547">
    <property type="entry name" value="transpos_IS1595"/>
    <property type="match status" value="1"/>
</dbReference>
<comment type="caution">
    <text evidence="1">The sequence shown here is derived from an EMBL/GenBank/DDBJ whole genome shotgun (WGS) entry which is preliminary data.</text>
</comment>
<accession>A0A840S5R2</accession>
<dbReference type="AlphaFoldDB" id="A0A840S5R2"/>
<proteinExistence type="predicted"/>
<dbReference type="InterPro" id="IPR051354">
    <property type="entry name" value="Transposase_27_IS1"/>
</dbReference>
<keyword evidence="2" id="KW-1185">Reference proteome</keyword>
<evidence type="ECO:0000313" key="2">
    <source>
        <dbReference type="Proteomes" id="UP000554837"/>
    </source>
</evidence>
<organism evidence="1 2">
    <name type="scientific">Inhella inkyongensis</name>
    <dbReference type="NCBI Taxonomy" id="392593"/>
    <lineage>
        <taxon>Bacteria</taxon>
        <taxon>Pseudomonadati</taxon>
        <taxon>Pseudomonadota</taxon>
        <taxon>Betaproteobacteria</taxon>
        <taxon>Burkholderiales</taxon>
        <taxon>Sphaerotilaceae</taxon>
        <taxon>Inhella</taxon>
    </lineage>
</organism>
<reference evidence="1 2" key="1">
    <citation type="submission" date="2020-08" db="EMBL/GenBank/DDBJ databases">
        <title>Genomic Encyclopedia of Type Strains, Phase IV (KMG-IV): sequencing the most valuable type-strain genomes for metagenomic binning, comparative biology and taxonomic classification.</title>
        <authorList>
            <person name="Goeker M."/>
        </authorList>
    </citation>
    <scope>NUCLEOTIDE SEQUENCE [LARGE SCALE GENOMIC DNA]</scope>
    <source>
        <strain evidence="1 2">DSM 23958</strain>
    </source>
</reference>
<protein>
    <submittedName>
        <fullName evidence="1">Transposase-like protein</fullName>
    </submittedName>
</protein>
<dbReference type="EMBL" id="JACHHO010000001">
    <property type="protein sequence ID" value="MBB5203961.1"/>
    <property type="molecule type" value="Genomic_DNA"/>
</dbReference>
<dbReference type="Proteomes" id="UP000554837">
    <property type="component" value="Unassembled WGS sequence"/>
</dbReference>
<sequence>MQRLLALVERLTRAQRQELVDKLKAQTSALASVEVLEAAGSQARVCPHCASHRVVRNSMANGLQRYKCRGCNKTFNALTGTPLARLRQKGKWLEQTPALADGLKVHRAADFLGVAPSTAFRLRHRFLSQPGNVKPGRLAGVAEMDETYFLASYKGRKVIGRPARRRGGRAANRGLSREQIPVLVARDRSGVTTDFVLTDTRKVALMTLPKPLLPVYAVVCSDGTGSISYAGKELGLEHQAVLGL</sequence>
<gene>
    <name evidence="1" type="ORF">HNQ51_001254</name>
</gene>
<evidence type="ECO:0000313" key="1">
    <source>
        <dbReference type="EMBL" id="MBB5203961.1"/>
    </source>
</evidence>
<name>A0A840S5R2_9BURK</name>
<dbReference type="PANTHER" id="PTHR33293:SF1">
    <property type="entry name" value="INSERTION ELEMENT IS1 1 PROTEIN INSB-RELATED"/>
    <property type="match status" value="1"/>
</dbReference>
<dbReference type="PANTHER" id="PTHR33293">
    <property type="entry name" value="INSERTION ELEMENT IS1 1 PROTEIN INSB-RELATED"/>
    <property type="match status" value="1"/>
</dbReference>